<feature type="compositionally biased region" description="Basic and acidic residues" evidence="1">
    <location>
        <begin position="114"/>
        <end position="126"/>
    </location>
</feature>
<feature type="region of interest" description="Disordered" evidence="1">
    <location>
        <begin position="56"/>
        <end position="126"/>
    </location>
</feature>
<evidence type="ECO:0000313" key="3">
    <source>
        <dbReference type="Proteomes" id="UP001385951"/>
    </source>
</evidence>
<comment type="caution">
    <text evidence="2">The sequence shown here is derived from an EMBL/GenBank/DDBJ whole genome shotgun (WGS) entry which is preliminary data.</text>
</comment>
<dbReference type="Proteomes" id="UP001385951">
    <property type="component" value="Unassembled WGS sequence"/>
</dbReference>
<sequence length="159" mass="19262">MYEDQNSQEDILIEEEIIRRETDKIDEEDKRQSLEYEHMLLSMMVSYDTQRLDVRSTIGEEDDMEVELEPRYDGKRRGEEDREEEEEEEDEEEEEAEEEEEEEDYDDEEDDDGVIDRLEPQDPIRIKYTPERRVEVERKVIDSYGAMFTSYQGEENIII</sequence>
<feature type="compositionally biased region" description="Basic and acidic residues" evidence="1">
    <location>
        <begin position="68"/>
        <end position="80"/>
    </location>
</feature>
<proteinExistence type="predicted"/>
<evidence type="ECO:0000256" key="1">
    <source>
        <dbReference type="SAM" id="MobiDB-lite"/>
    </source>
</evidence>
<name>A0AAW0G0R0_9APHY</name>
<organism evidence="2 3">
    <name type="scientific">Cerrena zonata</name>
    <dbReference type="NCBI Taxonomy" id="2478898"/>
    <lineage>
        <taxon>Eukaryota</taxon>
        <taxon>Fungi</taxon>
        <taxon>Dikarya</taxon>
        <taxon>Basidiomycota</taxon>
        <taxon>Agaricomycotina</taxon>
        <taxon>Agaricomycetes</taxon>
        <taxon>Polyporales</taxon>
        <taxon>Cerrenaceae</taxon>
        <taxon>Cerrena</taxon>
    </lineage>
</organism>
<evidence type="ECO:0008006" key="4">
    <source>
        <dbReference type="Google" id="ProtNLM"/>
    </source>
</evidence>
<accession>A0AAW0G0R0</accession>
<evidence type="ECO:0000313" key="2">
    <source>
        <dbReference type="EMBL" id="KAK7684710.1"/>
    </source>
</evidence>
<keyword evidence="3" id="KW-1185">Reference proteome</keyword>
<dbReference type="EMBL" id="JASBNA010000024">
    <property type="protein sequence ID" value="KAK7684710.1"/>
    <property type="molecule type" value="Genomic_DNA"/>
</dbReference>
<protein>
    <recommendedName>
        <fullName evidence="4">DNA-directed RNA polymerase beta' subunit 2</fullName>
    </recommendedName>
</protein>
<gene>
    <name evidence="2" type="ORF">QCA50_012293</name>
</gene>
<dbReference type="AlphaFoldDB" id="A0AAW0G0R0"/>
<feature type="compositionally biased region" description="Acidic residues" evidence="1">
    <location>
        <begin position="81"/>
        <end position="113"/>
    </location>
</feature>
<reference evidence="2 3" key="1">
    <citation type="submission" date="2022-09" db="EMBL/GenBank/DDBJ databases">
        <authorList>
            <person name="Palmer J.M."/>
        </authorList>
    </citation>
    <scope>NUCLEOTIDE SEQUENCE [LARGE SCALE GENOMIC DNA]</scope>
    <source>
        <strain evidence="2 3">DSM 7382</strain>
    </source>
</reference>